<sequence>MTTTNVDISNKDDAKALVQTFVDQDEQVAKIEITVTNGVFAGAVTFNDPPTPEAVGDGTMDTAKTDAAKAIDDGKSKITIERSDAGKWTVTAT</sequence>
<name>A0A562QY54_9BRAD</name>
<gene>
    <name evidence="1" type="ORF">IQ16_07274</name>
</gene>
<keyword evidence="2" id="KW-1185">Reference proteome</keyword>
<dbReference type="AlphaFoldDB" id="A0A562QY54"/>
<dbReference type="EMBL" id="VLLA01000027">
    <property type="protein sequence ID" value="TWI61066.1"/>
    <property type="molecule type" value="Genomic_DNA"/>
</dbReference>
<organism evidence="1 2">
    <name type="scientific">Bradyrhizobium huanghuaihaiense</name>
    <dbReference type="NCBI Taxonomy" id="990078"/>
    <lineage>
        <taxon>Bacteria</taxon>
        <taxon>Pseudomonadati</taxon>
        <taxon>Pseudomonadota</taxon>
        <taxon>Alphaproteobacteria</taxon>
        <taxon>Hyphomicrobiales</taxon>
        <taxon>Nitrobacteraceae</taxon>
        <taxon>Bradyrhizobium</taxon>
    </lineage>
</organism>
<reference evidence="1 2" key="1">
    <citation type="journal article" date="2015" name="Stand. Genomic Sci.">
        <title>Genomic Encyclopedia of Bacterial and Archaeal Type Strains, Phase III: the genomes of soil and plant-associated and newly described type strains.</title>
        <authorList>
            <person name="Whitman W.B."/>
            <person name="Woyke T."/>
            <person name="Klenk H.P."/>
            <person name="Zhou Y."/>
            <person name="Lilburn T.G."/>
            <person name="Beck B.J."/>
            <person name="De Vos P."/>
            <person name="Vandamme P."/>
            <person name="Eisen J.A."/>
            <person name="Garrity G."/>
            <person name="Hugenholtz P."/>
            <person name="Kyrpides N.C."/>
        </authorList>
    </citation>
    <scope>NUCLEOTIDE SEQUENCE [LARGE SCALE GENOMIC DNA]</scope>
    <source>
        <strain evidence="1 2">CGMCC 1.10948</strain>
    </source>
</reference>
<protein>
    <submittedName>
        <fullName evidence="1">Uncharacterized protein</fullName>
    </submittedName>
</protein>
<accession>A0A562QY54</accession>
<evidence type="ECO:0000313" key="1">
    <source>
        <dbReference type="EMBL" id="TWI61066.1"/>
    </source>
</evidence>
<dbReference type="Proteomes" id="UP000316291">
    <property type="component" value="Unassembled WGS sequence"/>
</dbReference>
<evidence type="ECO:0000313" key="2">
    <source>
        <dbReference type="Proteomes" id="UP000316291"/>
    </source>
</evidence>
<comment type="caution">
    <text evidence="1">The sequence shown here is derived from an EMBL/GenBank/DDBJ whole genome shotgun (WGS) entry which is preliminary data.</text>
</comment>
<dbReference type="RefSeq" id="WP_018646559.1">
    <property type="nucleotide sequence ID" value="NZ_VLLA01000027.1"/>
</dbReference>
<proteinExistence type="predicted"/>